<evidence type="ECO:0000256" key="1">
    <source>
        <dbReference type="ARBA" id="ARBA00022723"/>
    </source>
</evidence>
<keyword evidence="3" id="KW-0862">Zinc</keyword>
<evidence type="ECO:0000313" key="5">
    <source>
        <dbReference type="EMBL" id="KAK6627033.1"/>
    </source>
</evidence>
<reference evidence="5 6" key="1">
    <citation type="submission" date="2023-09" db="EMBL/GenBank/DDBJ databases">
        <title>Genomes of two closely related lineages of the louse Polyplax serrata with different host specificities.</title>
        <authorList>
            <person name="Martinu J."/>
            <person name="Tarabai H."/>
            <person name="Stefka J."/>
            <person name="Hypsa V."/>
        </authorList>
    </citation>
    <scope>NUCLEOTIDE SEQUENCE [LARGE SCALE GENOMIC DNA]</scope>
    <source>
        <strain evidence="5">98ZLc_SE</strain>
    </source>
</reference>
<comment type="caution">
    <text evidence="5">The sequence shown here is derived from an EMBL/GenBank/DDBJ whole genome shotgun (WGS) entry which is preliminary data.</text>
</comment>
<evidence type="ECO:0000256" key="2">
    <source>
        <dbReference type="ARBA" id="ARBA00022771"/>
    </source>
</evidence>
<proteinExistence type="predicted"/>
<dbReference type="InterPro" id="IPR007588">
    <property type="entry name" value="Znf_FLYWCH"/>
</dbReference>
<feature type="domain" description="FLYWCH-type" evidence="4">
    <location>
        <begin position="1"/>
        <end position="58"/>
    </location>
</feature>
<protein>
    <recommendedName>
        <fullName evidence="4">FLYWCH-type domain-containing protein</fullName>
    </recommendedName>
</protein>
<dbReference type="Pfam" id="PF04500">
    <property type="entry name" value="FLYWCH"/>
    <property type="match status" value="1"/>
</dbReference>
<evidence type="ECO:0000256" key="3">
    <source>
        <dbReference type="ARBA" id="ARBA00022833"/>
    </source>
</evidence>
<gene>
    <name evidence="5" type="ORF">RUM44_009510</name>
</gene>
<organism evidence="5 6">
    <name type="scientific">Polyplax serrata</name>
    <name type="common">Common mouse louse</name>
    <dbReference type="NCBI Taxonomy" id="468196"/>
    <lineage>
        <taxon>Eukaryota</taxon>
        <taxon>Metazoa</taxon>
        <taxon>Ecdysozoa</taxon>
        <taxon>Arthropoda</taxon>
        <taxon>Hexapoda</taxon>
        <taxon>Insecta</taxon>
        <taxon>Pterygota</taxon>
        <taxon>Neoptera</taxon>
        <taxon>Paraneoptera</taxon>
        <taxon>Psocodea</taxon>
        <taxon>Troctomorpha</taxon>
        <taxon>Phthiraptera</taxon>
        <taxon>Anoplura</taxon>
        <taxon>Polyplacidae</taxon>
        <taxon>Polyplax</taxon>
    </lineage>
</organism>
<dbReference type="EMBL" id="JAWJWF010000045">
    <property type="protein sequence ID" value="KAK6627033.1"/>
    <property type="molecule type" value="Genomic_DNA"/>
</dbReference>
<keyword evidence="6" id="KW-1185">Reference proteome</keyword>
<evidence type="ECO:0000313" key="6">
    <source>
        <dbReference type="Proteomes" id="UP001359485"/>
    </source>
</evidence>
<sequence>MLFHEGFAYRLHSRDRNGRERFWRCKYYRSKLSKHGACKTSLCISVSGSINVYGEHNHPKEDPSLLFPASAP</sequence>
<evidence type="ECO:0000259" key="4">
    <source>
        <dbReference type="Pfam" id="PF04500"/>
    </source>
</evidence>
<keyword evidence="2" id="KW-0863">Zinc-finger</keyword>
<name>A0ABR1AT59_POLSC</name>
<accession>A0ABR1AT59</accession>
<keyword evidence="1" id="KW-0479">Metal-binding</keyword>
<dbReference type="Gene3D" id="2.20.25.240">
    <property type="match status" value="1"/>
</dbReference>
<dbReference type="Proteomes" id="UP001359485">
    <property type="component" value="Unassembled WGS sequence"/>
</dbReference>